<dbReference type="AlphaFoldDB" id="A0A494TEJ9"/>
<keyword evidence="4" id="KW-1185">Reference proteome</keyword>
<evidence type="ECO:0000259" key="2">
    <source>
        <dbReference type="Pfam" id="PF07940"/>
    </source>
</evidence>
<accession>A0A494TEJ9</accession>
<evidence type="ECO:0000256" key="1">
    <source>
        <dbReference type="ARBA" id="ARBA00004196"/>
    </source>
</evidence>
<dbReference type="Gene3D" id="1.50.10.100">
    <property type="entry name" value="Chondroitin AC/alginate lyase"/>
    <property type="match status" value="1"/>
</dbReference>
<dbReference type="OrthoDB" id="9787373at2"/>
<dbReference type="Pfam" id="PF07940">
    <property type="entry name" value="Hepar_II_III_C"/>
    <property type="match status" value="1"/>
</dbReference>
<dbReference type="EMBL" id="CP032829">
    <property type="protein sequence ID" value="AYJ87947.1"/>
    <property type="molecule type" value="Genomic_DNA"/>
</dbReference>
<name>A0A494TEJ9_SPHPE</name>
<organism evidence="3 4">
    <name type="scientific">Sphingomonas paeninsulae</name>
    <dbReference type="NCBI Taxonomy" id="2319844"/>
    <lineage>
        <taxon>Bacteria</taxon>
        <taxon>Pseudomonadati</taxon>
        <taxon>Pseudomonadota</taxon>
        <taxon>Alphaproteobacteria</taxon>
        <taxon>Sphingomonadales</taxon>
        <taxon>Sphingomonadaceae</taxon>
        <taxon>Sphingomonas</taxon>
    </lineage>
</organism>
<proteinExistence type="predicted"/>
<comment type="subcellular location">
    <subcellularLocation>
        <location evidence="1">Cell envelope</location>
    </subcellularLocation>
</comment>
<evidence type="ECO:0000313" key="4">
    <source>
        <dbReference type="Proteomes" id="UP000276254"/>
    </source>
</evidence>
<feature type="domain" description="Heparinase II/III-like C-terminal" evidence="2">
    <location>
        <begin position="320"/>
        <end position="564"/>
    </location>
</feature>
<dbReference type="InterPro" id="IPR012480">
    <property type="entry name" value="Hepar_II_III_C"/>
</dbReference>
<evidence type="ECO:0000313" key="3">
    <source>
        <dbReference type="EMBL" id="AYJ87947.1"/>
    </source>
</evidence>
<reference evidence="3 4" key="1">
    <citation type="submission" date="2018-09" db="EMBL/GenBank/DDBJ databases">
        <title>Sphingomonas peninsula sp. nov., isolated from fildes peninsula, Antarctic soil.</title>
        <authorList>
            <person name="Yingchao G."/>
        </authorList>
    </citation>
    <scope>NUCLEOTIDE SEQUENCE [LARGE SCALE GENOMIC DNA]</scope>
    <source>
        <strain evidence="3 4">YZ-8</strain>
    </source>
</reference>
<protein>
    <submittedName>
        <fullName evidence="3">Heparinase</fullName>
    </submittedName>
</protein>
<dbReference type="Gene3D" id="2.70.98.70">
    <property type="match status" value="1"/>
</dbReference>
<dbReference type="GO" id="GO:0016829">
    <property type="term" value="F:lyase activity"/>
    <property type="evidence" value="ECO:0007669"/>
    <property type="project" value="InterPro"/>
</dbReference>
<gene>
    <name evidence="3" type="ORF">D3Y57_12160</name>
</gene>
<dbReference type="KEGG" id="spha:D3Y57_12160"/>
<dbReference type="GO" id="GO:0030313">
    <property type="term" value="C:cell envelope"/>
    <property type="evidence" value="ECO:0007669"/>
    <property type="project" value="UniProtKB-SubCell"/>
</dbReference>
<dbReference type="Proteomes" id="UP000276254">
    <property type="component" value="Chromosome"/>
</dbReference>
<sequence length="570" mass="60800">MAGAEIEVGKRLVRVGGDKGLSLGERLSNHFHRLTWTTPLHALRLKGRFPLKLLAVPTDPVPGNRHIGQWLLSGTMRWQGETVALDDLDMSGAGYSAGFSDYLQRFEWLRDLAATGSRAQAAPVAEQLMRKWLAAHGEHVSDAAWRMDLCGWRILFWTANAPLILSSTDLIYRSAVLNALARMARHLDRGADRAPQGNARVSAWTGVVAAGLLIPGGDHRLAFGEAGLQRALAAGFSEDGGAIARSPHDQIDAILLLSMLGQVYAARRRETPDFIENVKQRAVSALLGITMGDGGLSSWQGSGPVASDRIEQVVAASAVRTRPLRQARDWGYQRLSAGGTVMVMDAAPPPASRLGGTGCASTLAFELSDGTQRLIVNCGGSRGSTGIPSELTQGLRTTAAHSTLTVGDSNSTAILADGALGQGVNTIEIDRQELEGGSRIDASHDGYARRYGFIHKRTLALSGNGRELRGEDALLPSPRRRRRSSGAAFAIRFHLAPGVEVTPTADGQAALLRIDHGPLWQFRCRGGTLTVEESLWVDAAGRPRPTVQFVVSGVAPAGGASIGWLLKRAG</sequence>
<dbReference type="InterPro" id="IPR008929">
    <property type="entry name" value="Chondroitin_lyas"/>
</dbReference>
<dbReference type="RefSeq" id="WP_121155841.1">
    <property type="nucleotide sequence ID" value="NZ_CP032829.1"/>
</dbReference>